<keyword evidence="1" id="KW-1133">Transmembrane helix</keyword>
<name>A0ABS9ZT90_9SPHI</name>
<feature type="transmembrane region" description="Helical" evidence="1">
    <location>
        <begin position="12"/>
        <end position="30"/>
    </location>
</feature>
<accession>A0ABS9ZT90</accession>
<dbReference type="RefSeq" id="WP_243359311.1">
    <property type="nucleotide sequence ID" value="NZ_JALGBH010000001.1"/>
</dbReference>
<comment type="caution">
    <text evidence="2">The sequence shown here is derived from an EMBL/GenBank/DDBJ whole genome shotgun (WGS) entry which is preliminary data.</text>
</comment>
<dbReference type="Proteomes" id="UP001165460">
    <property type="component" value="Unassembled WGS sequence"/>
</dbReference>
<evidence type="ECO:0000313" key="3">
    <source>
        <dbReference type="Proteomes" id="UP001165460"/>
    </source>
</evidence>
<keyword evidence="3" id="KW-1185">Reference proteome</keyword>
<evidence type="ECO:0000313" key="2">
    <source>
        <dbReference type="EMBL" id="MCJ0741810.1"/>
    </source>
</evidence>
<gene>
    <name evidence="2" type="ORF">MMF97_03725</name>
</gene>
<feature type="transmembrane region" description="Helical" evidence="1">
    <location>
        <begin position="36"/>
        <end position="56"/>
    </location>
</feature>
<evidence type="ECO:0000256" key="1">
    <source>
        <dbReference type="SAM" id="Phobius"/>
    </source>
</evidence>
<proteinExistence type="predicted"/>
<keyword evidence="1" id="KW-0472">Membrane</keyword>
<reference evidence="2" key="1">
    <citation type="submission" date="2022-03" db="EMBL/GenBank/DDBJ databases">
        <authorList>
            <person name="Woo C.Y."/>
        </authorList>
    </citation>
    <scope>NUCLEOTIDE SEQUENCE</scope>
    <source>
        <strain evidence="2">CYS-01</strain>
    </source>
</reference>
<protein>
    <submittedName>
        <fullName evidence="2">Uncharacterized protein</fullName>
    </submittedName>
</protein>
<dbReference type="EMBL" id="JALGBH010000001">
    <property type="protein sequence ID" value="MCJ0741810.1"/>
    <property type="molecule type" value="Genomic_DNA"/>
</dbReference>
<sequence length="61" mass="6968">MSSQENNKNNFDWIWYVLGMITFVLAFSAVTLHIGYLFLAAILGLIFGGVFLEKIVKGRHY</sequence>
<keyword evidence="1" id="KW-0812">Transmembrane</keyword>
<organism evidence="2 3">
    <name type="scientific">Pedobacter montanisoli</name>
    <dbReference type="NCBI Taxonomy" id="2923277"/>
    <lineage>
        <taxon>Bacteria</taxon>
        <taxon>Pseudomonadati</taxon>
        <taxon>Bacteroidota</taxon>
        <taxon>Sphingobacteriia</taxon>
        <taxon>Sphingobacteriales</taxon>
        <taxon>Sphingobacteriaceae</taxon>
        <taxon>Pedobacter</taxon>
    </lineage>
</organism>